<name>A0ABP1EVQ9_9FLAO</name>
<reference evidence="2 3" key="1">
    <citation type="submission" date="2024-05" db="EMBL/GenBank/DDBJ databases">
        <authorList>
            <person name="Duchaud E."/>
        </authorList>
    </citation>
    <scope>NUCLEOTIDE SEQUENCE [LARGE SCALE GENOMIC DNA]</scope>
    <source>
        <strain evidence="2">Ena-SAMPLE-TAB-13-05-2024-13:56:06:370-140308</strain>
    </source>
</reference>
<gene>
    <name evidence="2" type="ORF">T190423A01A_10264</name>
</gene>
<evidence type="ECO:0000313" key="3">
    <source>
        <dbReference type="Proteomes" id="UP001497527"/>
    </source>
</evidence>
<dbReference type="InterPro" id="IPR018958">
    <property type="entry name" value="Knr4/Smi1-like_dom"/>
</dbReference>
<dbReference type="EMBL" id="CAXJIO010000010">
    <property type="protein sequence ID" value="CAL2101701.1"/>
    <property type="molecule type" value="Genomic_DNA"/>
</dbReference>
<comment type="caution">
    <text evidence="2">The sequence shown here is derived from an EMBL/GenBank/DDBJ whole genome shotgun (WGS) entry which is preliminary data.</text>
</comment>
<dbReference type="SMART" id="SM00860">
    <property type="entry name" value="SMI1_KNR4"/>
    <property type="match status" value="1"/>
</dbReference>
<evidence type="ECO:0000313" key="2">
    <source>
        <dbReference type="EMBL" id="CAL2101701.1"/>
    </source>
</evidence>
<dbReference type="Gene3D" id="3.40.1580.10">
    <property type="entry name" value="SMI1/KNR4-like"/>
    <property type="match status" value="1"/>
</dbReference>
<evidence type="ECO:0000259" key="1">
    <source>
        <dbReference type="SMART" id="SM00860"/>
    </source>
</evidence>
<keyword evidence="3" id="KW-1185">Reference proteome</keyword>
<dbReference type="Proteomes" id="UP001497527">
    <property type="component" value="Unassembled WGS sequence"/>
</dbReference>
<accession>A0ABP1EVQ9</accession>
<protein>
    <submittedName>
        <fullName evidence="2">Antitoxin YobK</fullName>
    </submittedName>
</protein>
<sequence>MLLRACPAPVCPTCHILNVVVNYNKEMIEDLLNKFKEQDEIIYTSTPGTPERLQKISELLNINLPKDFKAFLEKYGAISVRSVEINGLINNGNDLDPVHINFVGLSKEGQVKYGLFKKHIQLGDAGLGDQWVLCCDGDSENFGKVFYWNPGLKTITDMELCYDSFTSFIRTRLESVLDD</sequence>
<dbReference type="Pfam" id="PF14567">
    <property type="entry name" value="SUKH_5"/>
    <property type="match status" value="1"/>
</dbReference>
<dbReference type="SUPFAM" id="SSF160631">
    <property type="entry name" value="SMI1/KNR4-like"/>
    <property type="match status" value="1"/>
</dbReference>
<dbReference type="InterPro" id="IPR037883">
    <property type="entry name" value="Knr4/Smi1-like_sf"/>
</dbReference>
<feature type="domain" description="Knr4/Smi1-like" evidence="1">
    <location>
        <begin position="47"/>
        <end position="171"/>
    </location>
</feature>
<organism evidence="2 3">
    <name type="scientific">Tenacibaculum polynesiense</name>
    <dbReference type="NCBI Taxonomy" id="3137857"/>
    <lineage>
        <taxon>Bacteria</taxon>
        <taxon>Pseudomonadati</taxon>
        <taxon>Bacteroidota</taxon>
        <taxon>Flavobacteriia</taxon>
        <taxon>Flavobacteriales</taxon>
        <taxon>Flavobacteriaceae</taxon>
        <taxon>Tenacibaculum</taxon>
    </lineage>
</organism>
<proteinExistence type="predicted"/>